<gene>
    <name evidence="2" type="ORF">KAK11_17495</name>
</gene>
<reference evidence="2 3" key="1">
    <citation type="submission" date="2021-04" db="EMBL/GenBank/DDBJ databases">
        <title>The genome sequence of type strain Ideonella paludis KCTC 32238.</title>
        <authorList>
            <person name="Liu Y."/>
        </authorList>
    </citation>
    <scope>NUCLEOTIDE SEQUENCE [LARGE SCALE GENOMIC DNA]</scope>
    <source>
        <strain evidence="2 3">KCTC 32238</strain>
    </source>
</reference>
<accession>A0ABS5E1D9</accession>
<feature type="compositionally biased region" description="Low complexity" evidence="1">
    <location>
        <begin position="60"/>
        <end position="79"/>
    </location>
</feature>
<evidence type="ECO:0000256" key="1">
    <source>
        <dbReference type="SAM" id="MobiDB-lite"/>
    </source>
</evidence>
<name>A0ABS5E1D9_9BURK</name>
<dbReference type="EMBL" id="JAGQDG010000007">
    <property type="protein sequence ID" value="MBQ0937124.1"/>
    <property type="molecule type" value="Genomic_DNA"/>
</dbReference>
<evidence type="ECO:0000313" key="2">
    <source>
        <dbReference type="EMBL" id="MBQ0937124.1"/>
    </source>
</evidence>
<feature type="region of interest" description="Disordered" evidence="1">
    <location>
        <begin position="56"/>
        <end position="112"/>
    </location>
</feature>
<proteinExistence type="predicted"/>
<comment type="caution">
    <text evidence="2">The sequence shown here is derived from an EMBL/GenBank/DDBJ whole genome shotgun (WGS) entry which is preliminary data.</text>
</comment>
<protein>
    <submittedName>
        <fullName evidence="2">Uncharacterized protein</fullName>
    </submittedName>
</protein>
<keyword evidence="3" id="KW-1185">Reference proteome</keyword>
<feature type="compositionally biased region" description="Low complexity" evidence="1">
    <location>
        <begin position="95"/>
        <end position="112"/>
    </location>
</feature>
<dbReference type="Proteomes" id="UP000672097">
    <property type="component" value="Unassembled WGS sequence"/>
</dbReference>
<evidence type="ECO:0000313" key="3">
    <source>
        <dbReference type="Proteomes" id="UP000672097"/>
    </source>
</evidence>
<organism evidence="2 3">
    <name type="scientific">Ideonella paludis</name>
    <dbReference type="NCBI Taxonomy" id="1233411"/>
    <lineage>
        <taxon>Bacteria</taxon>
        <taxon>Pseudomonadati</taxon>
        <taxon>Pseudomonadota</taxon>
        <taxon>Betaproteobacteria</taxon>
        <taxon>Burkholderiales</taxon>
        <taxon>Sphaerotilaceae</taxon>
        <taxon>Ideonella</taxon>
    </lineage>
</organism>
<sequence length="215" mass="22044">MRPHRTEWRTGARPSRLRAAGVVVGLHLLLLLAWLQHTGRITVATVHAPAKSTTLSWVLPDPTQPTAARPPAASPIRPSTAPPPKSSTPRDRQDTAPLTASPQPAAATATSTTLSLLPAASAPEPTAPSSTSMGALLRNDATRQALRQAGQQPLLAERTEAATGIAIQRQDTALAEGVKQGAKGDCLKGEFAGSGGGLLSLPALAYAAAAGKCAK</sequence>